<evidence type="ECO:0000313" key="3">
    <source>
        <dbReference type="EMBL" id="SDN62866.1"/>
    </source>
</evidence>
<accession>A0A1H0CYJ5</accession>
<dbReference type="RefSeq" id="WP_093857124.1">
    <property type="nucleotide sequence ID" value="NZ_BJVZ01000002.1"/>
</dbReference>
<evidence type="ECO:0000256" key="1">
    <source>
        <dbReference type="SAM" id="Phobius"/>
    </source>
</evidence>
<keyword evidence="1" id="KW-0472">Membrane</keyword>
<feature type="domain" description="Nucleoside transporter/FeoB GTPase Gate" evidence="2">
    <location>
        <begin position="41"/>
        <end position="153"/>
    </location>
</feature>
<evidence type="ECO:0000259" key="2">
    <source>
        <dbReference type="Pfam" id="PF07670"/>
    </source>
</evidence>
<keyword evidence="1" id="KW-0812">Transmembrane</keyword>
<feature type="transmembrane region" description="Helical" evidence="1">
    <location>
        <begin position="165"/>
        <end position="187"/>
    </location>
</feature>
<feature type="transmembrane region" description="Helical" evidence="1">
    <location>
        <begin position="38"/>
        <end position="58"/>
    </location>
</feature>
<evidence type="ECO:0000313" key="4">
    <source>
        <dbReference type="Proteomes" id="UP000199334"/>
    </source>
</evidence>
<feature type="transmembrane region" description="Helical" evidence="1">
    <location>
        <begin position="88"/>
        <end position="112"/>
    </location>
</feature>
<gene>
    <name evidence="3" type="ORF">SAMN05216498_2719</name>
</gene>
<dbReference type="EMBL" id="FNIG01000006">
    <property type="protein sequence ID" value="SDN62866.1"/>
    <property type="molecule type" value="Genomic_DNA"/>
</dbReference>
<dbReference type="AlphaFoldDB" id="A0A1H0CYJ5"/>
<keyword evidence="4" id="KW-1185">Reference proteome</keyword>
<dbReference type="STRING" id="237069.SAMN05216498_2719"/>
<dbReference type="OrthoDB" id="9782481at2"/>
<keyword evidence="1" id="KW-1133">Transmembrane helix</keyword>
<dbReference type="Proteomes" id="UP000199334">
    <property type="component" value="Unassembled WGS sequence"/>
</dbReference>
<protein>
    <submittedName>
        <fullName evidence="3">Spore maturation protein A</fullName>
    </submittedName>
</protein>
<reference evidence="3 4" key="1">
    <citation type="submission" date="2016-10" db="EMBL/GenBank/DDBJ databases">
        <authorList>
            <person name="de Groot N.N."/>
        </authorList>
    </citation>
    <scope>NUCLEOTIDE SEQUENCE [LARGE SCALE GENOMIC DNA]</scope>
    <source>
        <strain evidence="3 4">CGMCC 1.3442</strain>
    </source>
</reference>
<organism evidence="3 4">
    <name type="scientific">Tenuibacillus multivorans</name>
    <dbReference type="NCBI Taxonomy" id="237069"/>
    <lineage>
        <taxon>Bacteria</taxon>
        <taxon>Bacillati</taxon>
        <taxon>Bacillota</taxon>
        <taxon>Bacilli</taxon>
        <taxon>Bacillales</taxon>
        <taxon>Bacillaceae</taxon>
        <taxon>Tenuibacillus</taxon>
    </lineage>
</organism>
<dbReference type="Pfam" id="PF07670">
    <property type="entry name" value="Gate"/>
    <property type="match status" value="1"/>
</dbReference>
<name>A0A1H0CYJ5_9BACI</name>
<feature type="transmembrane region" description="Helical" evidence="1">
    <location>
        <begin position="133"/>
        <end position="153"/>
    </location>
</feature>
<feature type="transmembrane region" description="Helical" evidence="1">
    <location>
        <begin position="6"/>
        <end position="26"/>
    </location>
</feature>
<dbReference type="InterPro" id="IPR011642">
    <property type="entry name" value="Gate_dom"/>
</dbReference>
<proteinExistence type="predicted"/>
<sequence length="202" mass="22365">MVHIIWVGMAAIGIIYAMFNGTIEEVNEVIFESANEAVFLVISLISILVFWLGLMRIAEESGLLNKLADFFKPLITRLFPDIPPNHPAMGYILSNFSANIFGLGNAATPLGIKAMKEMKKLNGDSDEASRSMITLLALNTSSVTLIPTTIIAIRMQYDSTGPTDIVISTIFATMISTIGAILVDRYFYYRRQGRLEYDSTIK</sequence>